<dbReference type="Pfam" id="PF00440">
    <property type="entry name" value="TetR_N"/>
    <property type="match status" value="1"/>
</dbReference>
<dbReference type="EMBL" id="BAABJQ010000011">
    <property type="protein sequence ID" value="GAA5188437.1"/>
    <property type="molecule type" value="Genomic_DNA"/>
</dbReference>
<gene>
    <name evidence="6" type="ORF">GCM10023322_39120</name>
</gene>
<dbReference type="InterPro" id="IPR009057">
    <property type="entry name" value="Homeodomain-like_sf"/>
</dbReference>
<feature type="domain" description="HTH tetR-type" evidence="5">
    <location>
        <begin position="12"/>
        <end position="72"/>
    </location>
</feature>
<sequence>MIGITAQRRRGTELEGAILRATWDELAEVGYARLTMEGVAARAGTGKQVLYRRWPNRVELVLSAIRHRWSSIVDDLPDTGSVRGDVLDIMQRMVGRFRQMPPDLISGILTESGELRVNFIHVLEDAMATILERGAERGEVRLDAVTPRIARLPTDLIRHELLLRHRVVDESTLTEIVDDIFLPLLRPA</sequence>
<evidence type="ECO:0000256" key="3">
    <source>
        <dbReference type="ARBA" id="ARBA00023163"/>
    </source>
</evidence>
<comment type="caution">
    <text evidence="6">The sequence shown here is derived from an EMBL/GenBank/DDBJ whole genome shotgun (WGS) entry which is preliminary data.</text>
</comment>
<dbReference type="InterPro" id="IPR036271">
    <property type="entry name" value="Tet_transcr_reg_TetR-rel_C_sf"/>
</dbReference>
<dbReference type="SUPFAM" id="SSF46689">
    <property type="entry name" value="Homeodomain-like"/>
    <property type="match status" value="1"/>
</dbReference>
<keyword evidence="7" id="KW-1185">Reference proteome</keyword>
<keyword evidence="2 4" id="KW-0238">DNA-binding</keyword>
<accession>A0ABP9RXX9</accession>
<dbReference type="Gene3D" id="1.10.357.10">
    <property type="entry name" value="Tetracycline Repressor, domain 2"/>
    <property type="match status" value="1"/>
</dbReference>
<dbReference type="PANTHER" id="PTHR30055:SF148">
    <property type="entry name" value="TETR-FAMILY TRANSCRIPTIONAL REGULATOR"/>
    <property type="match status" value="1"/>
</dbReference>
<dbReference type="SUPFAM" id="SSF48498">
    <property type="entry name" value="Tetracyclin repressor-like, C-terminal domain"/>
    <property type="match status" value="1"/>
</dbReference>
<feature type="DNA-binding region" description="H-T-H motif" evidence="4">
    <location>
        <begin position="35"/>
        <end position="54"/>
    </location>
</feature>
<dbReference type="InterPro" id="IPR011075">
    <property type="entry name" value="TetR_C"/>
</dbReference>
<dbReference type="PROSITE" id="PS50977">
    <property type="entry name" value="HTH_TETR_2"/>
    <property type="match status" value="1"/>
</dbReference>
<keyword evidence="3" id="KW-0804">Transcription</keyword>
<evidence type="ECO:0000313" key="6">
    <source>
        <dbReference type="EMBL" id="GAA5188437.1"/>
    </source>
</evidence>
<evidence type="ECO:0000256" key="1">
    <source>
        <dbReference type="ARBA" id="ARBA00023015"/>
    </source>
</evidence>
<evidence type="ECO:0000256" key="2">
    <source>
        <dbReference type="ARBA" id="ARBA00023125"/>
    </source>
</evidence>
<dbReference type="PANTHER" id="PTHR30055">
    <property type="entry name" value="HTH-TYPE TRANSCRIPTIONAL REGULATOR RUTR"/>
    <property type="match status" value="1"/>
</dbReference>
<reference evidence="7" key="1">
    <citation type="journal article" date="2019" name="Int. J. Syst. Evol. Microbiol.">
        <title>The Global Catalogue of Microorganisms (GCM) 10K type strain sequencing project: providing services to taxonomists for standard genome sequencing and annotation.</title>
        <authorList>
            <consortium name="The Broad Institute Genomics Platform"/>
            <consortium name="The Broad Institute Genome Sequencing Center for Infectious Disease"/>
            <person name="Wu L."/>
            <person name="Ma J."/>
        </authorList>
    </citation>
    <scope>NUCLEOTIDE SEQUENCE [LARGE SCALE GENOMIC DNA]</scope>
    <source>
        <strain evidence="7">JCM 18304</strain>
    </source>
</reference>
<evidence type="ECO:0000259" key="5">
    <source>
        <dbReference type="PROSITE" id="PS50977"/>
    </source>
</evidence>
<dbReference type="Pfam" id="PF16859">
    <property type="entry name" value="TetR_C_11"/>
    <property type="match status" value="1"/>
</dbReference>
<name>A0ABP9RXX9_9ACTN</name>
<proteinExistence type="predicted"/>
<organism evidence="6 7">
    <name type="scientific">Rugosimonospora acidiphila</name>
    <dbReference type="NCBI Taxonomy" id="556531"/>
    <lineage>
        <taxon>Bacteria</taxon>
        <taxon>Bacillati</taxon>
        <taxon>Actinomycetota</taxon>
        <taxon>Actinomycetes</taxon>
        <taxon>Micromonosporales</taxon>
        <taxon>Micromonosporaceae</taxon>
        <taxon>Rugosimonospora</taxon>
    </lineage>
</organism>
<evidence type="ECO:0000313" key="7">
    <source>
        <dbReference type="Proteomes" id="UP001501570"/>
    </source>
</evidence>
<dbReference type="InterPro" id="IPR050109">
    <property type="entry name" value="HTH-type_TetR-like_transc_reg"/>
</dbReference>
<dbReference type="RefSeq" id="WP_345631474.1">
    <property type="nucleotide sequence ID" value="NZ_BAABJQ010000011.1"/>
</dbReference>
<protein>
    <submittedName>
        <fullName evidence="6">TetR/AcrR family transcriptional regulator</fullName>
    </submittedName>
</protein>
<evidence type="ECO:0000256" key="4">
    <source>
        <dbReference type="PROSITE-ProRule" id="PRU00335"/>
    </source>
</evidence>
<dbReference type="Proteomes" id="UP001501570">
    <property type="component" value="Unassembled WGS sequence"/>
</dbReference>
<dbReference type="Gene3D" id="1.10.10.60">
    <property type="entry name" value="Homeodomain-like"/>
    <property type="match status" value="1"/>
</dbReference>
<keyword evidence="1" id="KW-0805">Transcription regulation</keyword>
<dbReference type="InterPro" id="IPR001647">
    <property type="entry name" value="HTH_TetR"/>
</dbReference>